<evidence type="ECO:0000313" key="3">
    <source>
        <dbReference type="Proteomes" id="UP000016569"/>
    </source>
</evidence>
<protein>
    <recommendedName>
        <fullName evidence="4">Ammonium transporter</fullName>
    </recommendedName>
</protein>
<keyword evidence="1" id="KW-0812">Transmembrane</keyword>
<dbReference type="RefSeq" id="WP_021696494.1">
    <property type="nucleotide sequence ID" value="NZ_BATC01000007.1"/>
</dbReference>
<name>A0A8E0KI07_9CAUL</name>
<accession>A0A8E0KI07</accession>
<feature type="transmembrane region" description="Helical" evidence="1">
    <location>
        <begin position="76"/>
        <end position="96"/>
    </location>
</feature>
<dbReference type="OrthoDB" id="8480737at2"/>
<feature type="transmembrane region" description="Helical" evidence="1">
    <location>
        <begin position="34"/>
        <end position="55"/>
    </location>
</feature>
<sequence>MKRLLPSIVLTIAFLAVAAGLKYAESAGLVGDDMAQRVVQVMIGLMLAGFANVAPKRIGPQRMSREAEARMQTARRIGGWSLTLAGLAHAALWAFAPVDFAVTAAMIVVGSGLAIAIGYAIWACRKLGAPPASEATNGS</sequence>
<proteinExistence type="predicted"/>
<feature type="transmembrane region" description="Helical" evidence="1">
    <location>
        <begin position="102"/>
        <end position="122"/>
    </location>
</feature>
<dbReference type="Proteomes" id="UP000016569">
    <property type="component" value="Unassembled WGS sequence"/>
</dbReference>
<dbReference type="EMBL" id="BATC01000007">
    <property type="protein sequence ID" value="GAD58398.1"/>
    <property type="molecule type" value="Genomic_DNA"/>
</dbReference>
<keyword evidence="1" id="KW-0472">Membrane</keyword>
<reference evidence="3" key="1">
    <citation type="journal article" date="2013" name="Genome Announc.">
        <title>Draft Genome Sequence of the Dimorphic Prosthecate Bacterium Brevundimonas abyssalis TAR-001T.</title>
        <authorList>
            <person name="Tsubouchi T."/>
            <person name="Nishi S."/>
            <person name="Usui K."/>
            <person name="Shimane Y."/>
            <person name="Takaki Y."/>
            <person name="Maruyama T."/>
            <person name="Hatada Y."/>
        </authorList>
    </citation>
    <scope>NUCLEOTIDE SEQUENCE [LARGE SCALE GENOMIC DNA]</scope>
    <source>
        <strain evidence="3">TAR-001</strain>
    </source>
</reference>
<evidence type="ECO:0008006" key="4">
    <source>
        <dbReference type="Google" id="ProtNLM"/>
    </source>
</evidence>
<evidence type="ECO:0000313" key="2">
    <source>
        <dbReference type="EMBL" id="GAD58398.1"/>
    </source>
</evidence>
<gene>
    <name evidence="2" type="ORF">MBEBAB_0648</name>
</gene>
<keyword evidence="3" id="KW-1185">Reference proteome</keyword>
<comment type="caution">
    <text evidence="2">The sequence shown here is derived from an EMBL/GenBank/DDBJ whole genome shotgun (WGS) entry which is preliminary data.</text>
</comment>
<evidence type="ECO:0000256" key="1">
    <source>
        <dbReference type="SAM" id="Phobius"/>
    </source>
</evidence>
<dbReference type="AlphaFoldDB" id="A0A8E0KI07"/>
<organism evidence="2 3">
    <name type="scientific">Brevundimonas abyssalis TAR-001</name>
    <dbReference type="NCBI Taxonomy" id="1391729"/>
    <lineage>
        <taxon>Bacteria</taxon>
        <taxon>Pseudomonadati</taxon>
        <taxon>Pseudomonadota</taxon>
        <taxon>Alphaproteobacteria</taxon>
        <taxon>Caulobacterales</taxon>
        <taxon>Caulobacteraceae</taxon>
        <taxon>Brevundimonas</taxon>
    </lineage>
</organism>
<keyword evidence="1" id="KW-1133">Transmembrane helix</keyword>